<dbReference type="EMBL" id="BK016068">
    <property type="protein sequence ID" value="DAF92568.1"/>
    <property type="molecule type" value="Genomic_DNA"/>
</dbReference>
<evidence type="ECO:0000259" key="1">
    <source>
        <dbReference type="Pfam" id="PF24240"/>
    </source>
</evidence>
<proteinExistence type="predicted"/>
<dbReference type="InterPro" id="IPR055871">
    <property type="entry name" value="DUF7448"/>
</dbReference>
<dbReference type="Pfam" id="PF24240">
    <property type="entry name" value="DUF7448"/>
    <property type="match status" value="1"/>
</dbReference>
<evidence type="ECO:0000313" key="2">
    <source>
        <dbReference type="EMBL" id="DAF92568.1"/>
    </source>
</evidence>
<organism evidence="2">
    <name type="scientific">Siphoviridae sp. ctNLX12</name>
    <dbReference type="NCBI Taxonomy" id="2825469"/>
    <lineage>
        <taxon>Viruses</taxon>
        <taxon>Duplodnaviria</taxon>
        <taxon>Heunggongvirae</taxon>
        <taxon>Uroviricota</taxon>
        <taxon>Caudoviricetes</taxon>
    </lineage>
</organism>
<accession>A0A8S5UDL6</accession>
<reference evidence="2" key="1">
    <citation type="journal article" date="2021" name="Proc. Natl. Acad. Sci. U.S.A.">
        <title>A Catalog of Tens of Thousands of Viruses from Human Metagenomes Reveals Hidden Associations with Chronic Diseases.</title>
        <authorList>
            <person name="Tisza M.J."/>
            <person name="Buck C.B."/>
        </authorList>
    </citation>
    <scope>NUCLEOTIDE SEQUENCE</scope>
    <source>
        <strain evidence="2">CtNLX12</strain>
    </source>
</reference>
<protein>
    <recommendedName>
        <fullName evidence="1">DUF7448 domain-containing protein</fullName>
    </recommendedName>
</protein>
<name>A0A8S5UDL6_9CAUD</name>
<feature type="domain" description="DUF7448" evidence="1">
    <location>
        <begin position="38"/>
        <end position="146"/>
    </location>
</feature>
<sequence>METLGKILSIEEITNVSLENTGSLNGSNGSRLGIMQMMSCLMGGASYDGYKVKTDKHEFLLLIDNGQCCCESWGYFYLNDDEQEFIGSELRAVNLTDKALNKKKVDESGYYEDCGGIQFVDFETDKGTLQFAVYNAHNGYYGHPIIFAKDKEIFHQDTL</sequence>